<reference evidence="1 2" key="1">
    <citation type="submission" date="2017-01" db="EMBL/GenBank/DDBJ databases">
        <authorList>
            <person name="Mah S.A."/>
            <person name="Swanson W.J."/>
            <person name="Moy G.W."/>
            <person name="Vacquier V.D."/>
        </authorList>
    </citation>
    <scope>NUCLEOTIDE SEQUENCE [LARGE SCALE GENOMIC DNA]</scope>
    <source>
        <strain evidence="1 2">CPCC 203464</strain>
    </source>
</reference>
<name>A0A1N7CGK4_9NOCA</name>
<evidence type="ECO:0000313" key="2">
    <source>
        <dbReference type="Proteomes" id="UP000186218"/>
    </source>
</evidence>
<dbReference type="InterPro" id="IPR011990">
    <property type="entry name" value="TPR-like_helical_dom_sf"/>
</dbReference>
<protein>
    <recommendedName>
        <fullName evidence="3">Tetratricopeptide repeat-containing protein</fullName>
    </recommendedName>
</protein>
<proteinExistence type="predicted"/>
<gene>
    <name evidence="1" type="ORF">SAMN05445060_0122</name>
</gene>
<dbReference type="EMBL" id="FTNT01000001">
    <property type="protein sequence ID" value="SIR62742.1"/>
    <property type="molecule type" value="Genomic_DNA"/>
</dbReference>
<organism evidence="1 2">
    <name type="scientific">Williamsia sterculiae</name>
    <dbReference type="NCBI Taxonomy" id="1344003"/>
    <lineage>
        <taxon>Bacteria</taxon>
        <taxon>Bacillati</taxon>
        <taxon>Actinomycetota</taxon>
        <taxon>Actinomycetes</taxon>
        <taxon>Mycobacteriales</taxon>
        <taxon>Nocardiaceae</taxon>
        <taxon>Williamsia</taxon>
    </lineage>
</organism>
<evidence type="ECO:0008006" key="3">
    <source>
        <dbReference type="Google" id="ProtNLM"/>
    </source>
</evidence>
<evidence type="ECO:0000313" key="1">
    <source>
        <dbReference type="EMBL" id="SIR62742.1"/>
    </source>
</evidence>
<dbReference type="STRING" id="1344003.SAMN05445060_0122"/>
<dbReference type="Proteomes" id="UP000186218">
    <property type="component" value="Unassembled WGS sequence"/>
</dbReference>
<dbReference type="Gene3D" id="1.25.40.10">
    <property type="entry name" value="Tetratricopeptide repeat domain"/>
    <property type="match status" value="1"/>
</dbReference>
<keyword evidence="2" id="KW-1185">Reference proteome</keyword>
<dbReference type="AlphaFoldDB" id="A0A1N7CGK4"/>
<accession>A0A1N7CGK4</accession>
<sequence>MQLEATALLAAGEYEHALAEFSVLREIRARREGPYSVMYLSNLHDAVRCMCHLRRWSDSEPLSAELCHKYSFTHAAAESDAVDAAKRYAWALLQLGKPAFAADVYRKTAAALTAAGDDHQADRMLALAQSLAAGHRIAPDGPGEFEPV</sequence>